<organism evidence="7 8">
    <name type="scientific">Umbelopsis vinacea</name>
    <dbReference type="NCBI Taxonomy" id="44442"/>
    <lineage>
        <taxon>Eukaryota</taxon>
        <taxon>Fungi</taxon>
        <taxon>Fungi incertae sedis</taxon>
        <taxon>Mucoromycota</taxon>
        <taxon>Mucoromycotina</taxon>
        <taxon>Umbelopsidomycetes</taxon>
        <taxon>Umbelopsidales</taxon>
        <taxon>Umbelopsidaceae</taxon>
        <taxon>Umbelopsis</taxon>
    </lineage>
</organism>
<dbReference type="InterPro" id="IPR017972">
    <property type="entry name" value="Cyt_P450_CS"/>
</dbReference>
<dbReference type="EMBL" id="JAEPRA010000001">
    <property type="protein sequence ID" value="KAG2188787.1"/>
    <property type="molecule type" value="Genomic_DNA"/>
</dbReference>
<dbReference type="GO" id="GO:0020037">
    <property type="term" value="F:heme binding"/>
    <property type="evidence" value="ECO:0007669"/>
    <property type="project" value="InterPro"/>
</dbReference>
<evidence type="ECO:0000256" key="2">
    <source>
        <dbReference type="ARBA" id="ARBA00023002"/>
    </source>
</evidence>
<comment type="similarity">
    <text evidence="5">Belongs to the cytochrome P450 family.</text>
</comment>
<dbReference type="Pfam" id="PF00067">
    <property type="entry name" value="p450"/>
    <property type="match status" value="1"/>
</dbReference>
<dbReference type="Proteomes" id="UP000612746">
    <property type="component" value="Unassembled WGS sequence"/>
</dbReference>
<keyword evidence="6" id="KW-0812">Transmembrane</keyword>
<dbReference type="SUPFAM" id="SSF48264">
    <property type="entry name" value="Cytochrome P450"/>
    <property type="match status" value="1"/>
</dbReference>
<evidence type="ECO:0000313" key="8">
    <source>
        <dbReference type="Proteomes" id="UP000612746"/>
    </source>
</evidence>
<evidence type="ECO:0008006" key="9">
    <source>
        <dbReference type="Google" id="ProtNLM"/>
    </source>
</evidence>
<dbReference type="InterPro" id="IPR036396">
    <property type="entry name" value="Cyt_P450_sf"/>
</dbReference>
<evidence type="ECO:0000256" key="4">
    <source>
        <dbReference type="PIRSR" id="PIRSR602401-1"/>
    </source>
</evidence>
<dbReference type="PANTHER" id="PTHR46300:SF5">
    <property type="entry name" value="CYTOCHROME P450"/>
    <property type="match status" value="1"/>
</dbReference>
<dbReference type="PROSITE" id="PS00086">
    <property type="entry name" value="CYTOCHROME_P450"/>
    <property type="match status" value="1"/>
</dbReference>
<dbReference type="PANTHER" id="PTHR46300">
    <property type="entry name" value="P450, PUTATIVE (EUROFUNG)-RELATED-RELATED"/>
    <property type="match status" value="1"/>
</dbReference>
<accession>A0A8H7QA68</accession>
<keyword evidence="3 4" id="KW-0408">Iron</keyword>
<dbReference type="InterPro" id="IPR002401">
    <property type="entry name" value="Cyt_P450_E_grp-I"/>
</dbReference>
<keyword evidence="8" id="KW-1185">Reference proteome</keyword>
<dbReference type="InterPro" id="IPR050364">
    <property type="entry name" value="Cytochrome_P450_fung"/>
</dbReference>
<keyword evidence="1 4" id="KW-0479">Metal-binding</keyword>
<sequence>MLAYTVPLISSAVVATLSVAWWLLQPSERNLPPLAPGCLPVIGHLLALASKEPLQKLFLKWSQEVGPIFTLKLGVKRWIIINDSTTVKNLIVNRGTIYSSRDISSVMVDGLFDGETGGGFAFYEYGKYWRNLRRIAHSGLTKKKIDDYQSTFEQGARTLLQTLWQDLAKYPEAGISLCRYLEDYALLSVLKVAYGDAIKLKPGDEELQPVFELTAAAATFLGPKEQLLEFFPILKRIFPQNTPLVKYIRNKLHSFYGPLFQNLVEKMENDPENVSDCFFKEVADQLTLSQRIGFSAVFVGAGSETTASTLQWIFAVLTNYPEIQEKVFGEIDAVVGRDRLPTADDEPNLPYLQCVILETLRLFTPAPLGVPHATSSEDTYNNFVIPKKATVVINAYAIHRDPNRYEEPEKFDPLRHMEYVKSKSAHKFSQNVDDRPHLAFSTGRRVCVGIHLAERSVFMATAVLVACYRLEGSPDMSRSKGNLSTTFAPVPYEVRLIPRHDDVHRLIQDV</sequence>
<proteinExistence type="inferred from homology"/>
<evidence type="ECO:0000313" key="7">
    <source>
        <dbReference type="EMBL" id="KAG2188787.1"/>
    </source>
</evidence>
<protein>
    <recommendedName>
        <fullName evidence="9">Cytochrome P450</fullName>
    </recommendedName>
</protein>
<comment type="caution">
    <text evidence="7">The sequence shown here is derived from an EMBL/GenBank/DDBJ whole genome shotgun (WGS) entry which is preliminary data.</text>
</comment>
<dbReference type="InterPro" id="IPR001128">
    <property type="entry name" value="Cyt_P450"/>
</dbReference>
<feature type="binding site" description="axial binding residue" evidence="4">
    <location>
        <position position="447"/>
    </location>
    <ligand>
        <name>heme</name>
        <dbReference type="ChEBI" id="CHEBI:30413"/>
    </ligand>
    <ligandPart>
        <name>Fe</name>
        <dbReference type="ChEBI" id="CHEBI:18248"/>
    </ligandPart>
</feature>
<dbReference type="PRINTS" id="PR00385">
    <property type="entry name" value="P450"/>
</dbReference>
<evidence type="ECO:0000256" key="5">
    <source>
        <dbReference type="RuleBase" id="RU000461"/>
    </source>
</evidence>
<keyword evidence="5" id="KW-0503">Monooxygenase</keyword>
<dbReference type="PRINTS" id="PR00463">
    <property type="entry name" value="EP450I"/>
</dbReference>
<dbReference type="GO" id="GO:0005506">
    <property type="term" value="F:iron ion binding"/>
    <property type="evidence" value="ECO:0007669"/>
    <property type="project" value="InterPro"/>
</dbReference>
<dbReference type="OrthoDB" id="1055148at2759"/>
<keyword evidence="4 5" id="KW-0349">Heme</keyword>
<reference evidence="7" key="1">
    <citation type="submission" date="2020-12" db="EMBL/GenBank/DDBJ databases">
        <title>Metabolic potential, ecology and presence of endohyphal bacteria is reflected in genomic diversity of Mucoromycotina.</title>
        <authorList>
            <person name="Muszewska A."/>
            <person name="Okrasinska A."/>
            <person name="Steczkiewicz K."/>
            <person name="Drgas O."/>
            <person name="Orlowska M."/>
            <person name="Perlinska-Lenart U."/>
            <person name="Aleksandrzak-Piekarczyk T."/>
            <person name="Szatraj K."/>
            <person name="Zielenkiewicz U."/>
            <person name="Pilsyk S."/>
            <person name="Malc E."/>
            <person name="Mieczkowski P."/>
            <person name="Kruszewska J.S."/>
            <person name="Biernat P."/>
            <person name="Pawlowska J."/>
        </authorList>
    </citation>
    <scope>NUCLEOTIDE SEQUENCE</scope>
    <source>
        <strain evidence="7">WA0000051536</strain>
    </source>
</reference>
<keyword evidence="6" id="KW-0472">Membrane</keyword>
<evidence type="ECO:0000256" key="6">
    <source>
        <dbReference type="SAM" id="Phobius"/>
    </source>
</evidence>
<dbReference type="GO" id="GO:0004497">
    <property type="term" value="F:monooxygenase activity"/>
    <property type="evidence" value="ECO:0007669"/>
    <property type="project" value="UniProtKB-KW"/>
</dbReference>
<keyword evidence="2 5" id="KW-0560">Oxidoreductase</keyword>
<name>A0A8H7QA68_9FUNG</name>
<dbReference type="Gene3D" id="1.10.630.10">
    <property type="entry name" value="Cytochrome P450"/>
    <property type="match status" value="1"/>
</dbReference>
<dbReference type="GO" id="GO:0016705">
    <property type="term" value="F:oxidoreductase activity, acting on paired donors, with incorporation or reduction of molecular oxygen"/>
    <property type="evidence" value="ECO:0007669"/>
    <property type="project" value="InterPro"/>
</dbReference>
<comment type="cofactor">
    <cofactor evidence="4">
        <name>heme</name>
        <dbReference type="ChEBI" id="CHEBI:30413"/>
    </cofactor>
</comment>
<feature type="transmembrane region" description="Helical" evidence="6">
    <location>
        <begin position="6"/>
        <end position="24"/>
    </location>
</feature>
<dbReference type="AlphaFoldDB" id="A0A8H7QA68"/>
<evidence type="ECO:0000256" key="1">
    <source>
        <dbReference type="ARBA" id="ARBA00022723"/>
    </source>
</evidence>
<keyword evidence="6" id="KW-1133">Transmembrane helix</keyword>
<evidence type="ECO:0000256" key="3">
    <source>
        <dbReference type="ARBA" id="ARBA00023004"/>
    </source>
</evidence>
<gene>
    <name evidence="7" type="ORF">INT44_003926</name>
</gene>